<feature type="region of interest" description="Disordered" evidence="4">
    <location>
        <begin position="169"/>
        <end position="210"/>
    </location>
</feature>
<sequence>MSKPAGSSAPAQIPLRITLLGDEGAGKLALLTRFIYDRWEGVYDPTIQGKFTPTFTQISAHPNTPADTQQKLIHLDGEPVLLEVTSFATQDGWITFPRTLARASDGLMLVYSVKAPKALERLVWWDEQIRAFKDGELQQELDEEERVRKRRVDLPVVVLVGNQCDAGPGWRVASREDEARDEHPHPTVMSEPDTSHTSPGTPGPSSNLIKSESVWYPDGDAVLRGDDTLFRVSRDRLSRESLIFEDLFDMPAPHTFNGNEDGDEWFEGCPVVVLFDPADHLEGFLKGLYDPSYVITVNDNRSLCLAVGVLELSTKYETSDLRERVIGSLAVVYPPTLKEYRTRWSAWSRDPKEIFRLHNIALVANAARTTNALALLPSALLHYLESYGHDLSALIDAHDAGLALGSAYEADVALLTKDNLSSVLKARSSIIFAARKHVYGFAFYRVPVSAAGTCEYVAGCEREKARWVDRMDRSWPDGWFSPLRELLLHDVNMCGVCVAGALDAVLRGMEVLWERLPGMFDLVDWRRLQETSRLSRLMHYDVRRTHEPVP</sequence>
<proteinExistence type="predicted"/>
<keyword evidence="3" id="KW-0342">GTP-binding</keyword>
<dbReference type="PROSITE" id="PS51419">
    <property type="entry name" value="RAB"/>
    <property type="match status" value="1"/>
</dbReference>
<evidence type="ECO:0008006" key="7">
    <source>
        <dbReference type="Google" id="ProtNLM"/>
    </source>
</evidence>
<dbReference type="InterPro" id="IPR027417">
    <property type="entry name" value="P-loop_NTPase"/>
</dbReference>
<dbReference type="SMART" id="SM00173">
    <property type="entry name" value="RAS"/>
    <property type="match status" value="1"/>
</dbReference>
<feature type="compositionally biased region" description="Basic and acidic residues" evidence="4">
    <location>
        <begin position="173"/>
        <end position="185"/>
    </location>
</feature>
<keyword evidence="2" id="KW-0547">Nucleotide-binding</keyword>
<evidence type="ECO:0000256" key="2">
    <source>
        <dbReference type="ARBA" id="ARBA00022741"/>
    </source>
</evidence>
<dbReference type="GO" id="GO:0005525">
    <property type="term" value="F:GTP binding"/>
    <property type="evidence" value="ECO:0007669"/>
    <property type="project" value="UniProtKB-KW"/>
</dbReference>
<dbReference type="GO" id="GO:0005886">
    <property type="term" value="C:plasma membrane"/>
    <property type="evidence" value="ECO:0007669"/>
    <property type="project" value="UniProtKB-SubCell"/>
</dbReference>
<organism evidence="5 6">
    <name type="scientific">Antrodiella citrinella</name>
    <dbReference type="NCBI Taxonomy" id="2447956"/>
    <lineage>
        <taxon>Eukaryota</taxon>
        <taxon>Fungi</taxon>
        <taxon>Dikarya</taxon>
        <taxon>Basidiomycota</taxon>
        <taxon>Agaricomycotina</taxon>
        <taxon>Agaricomycetes</taxon>
        <taxon>Polyporales</taxon>
        <taxon>Steccherinaceae</taxon>
        <taxon>Antrodiella</taxon>
    </lineage>
</organism>
<dbReference type="PANTHER" id="PTHR24070">
    <property type="entry name" value="RAS, DI-RAS, AND RHEB FAMILY MEMBERS OF SMALL GTPASE SUPERFAMILY"/>
    <property type="match status" value="1"/>
</dbReference>
<evidence type="ECO:0000256" key="4">
    <source>
        <dbReference type="SAM" id="MobiDB-lite"/>
    </source>
</evidence>
<dbReference type="Proteomes" id="UP000308730">
    <property type="component" value="Unassembled WGS sequence"/>
</dbReference>
<dbReference type="AlphaFoldDB" id="A0A4S4LVQ4"/>
<feature type="compositionally biased region" description="Low complexity" evidence="4">
    <location>
        <begin position="195"/>
        <end position="206"/>
    </location>
</feature>
<protein>
    <recommendedName>
        <fullName evidence="7">BTB domain-containing protein</fullName>
    </recommendedName>
</protein>
<dbReference type="GO" id="GO:0003924">
    <property type="term" value="F:GTPase activity"/>
    <property type="evidence" value="ECO:0007669"/>
    <property type="project" value="InterPro"/>
</dbReference>
<dbReference type="OrthoDB" id="2758621at2759"/>
<keyword evidence="6" id="KW-1185">Reference proteome</keyword>
<dbReference type="SUPFAM" id="SSF52540">
    <property type="entry name" value="P-loop containing nucleoside triphosphate hydrolases"/>
    <property type="match status" value="1"/>
</dbReference>
<dbReference type="EMBL" id="SGPM01000735">
    <property type="protein sequence ID" value="THH16405.1"/>
    <property type="molecule type" value="Genomic_DNA"/>
</dbReference>
<dbReference type="InterPro" id="IPR020849">
    <property type="entry name" value="Small_GTPase_Ras-type"/>
</dbReference>
<reference evidence="5 6" key="1">
    <citation type="submission" date="2019-02" db="EMBL/GenBank/DDBJ databases">
        <title>Genome sequencing of the rare red list fungi Antrodiella citrinella (Flaviporus citrinellus).</title>
        <authorList>
            <person name="Buettner E."/>
            <person name="Kellner H."/>
        </authorList>
    </citation>
    <scope>NUCLEOTIDE SEQUENCE [LARGE SCALE GENOMIC DNA]</scope>
    <source>
        <strain evidence="5 6">DSM 108506</strain>
    </source>
</reference>
<dbReference type="Pfam" id="PF00071">
    <property type="entry name" value="Ras"/>
    <property type="match status" value="1"/>
</dbReference>
<name>A0A4S4LVQ4_9APHY</name>
<evidence type="ECO:0000313" key="6">
    <source>
        <dbReference type="Proteomes" id="UP000308730"/>
    </source>
</evidence>
<dbReference type="PROSITE" id="PS51421">
    <property type="entry name" value="RAS"/>
    <property type="match status" value="1"/>
</dbReference>
<accession>A0A4S4LVQ4</accession>
<dbReference type="InterPro" id="IPR001806">
    <property type="entry name" value="Small_GTPase"/>
</dbReference>
<dbReference type="Gene3D" id="3.40.50.300">
    <property type="entry name" value="P-loop containing nucleotide triphosphate hydrolases"/>
    <property type="match status" value="1"/>
</dbReference>
<evidence type="ECO:0000313" key="5">
    <source>
        <dbReference type="EMBL" id="THH16405.1"/>
    </source>
</evidence>
<evidence type="ECO:0000256" key="3">
    <source>
        <dbReference type="ARBA" id="ARBA00023134"/>
    </source>
</evidence>
<gene>
    <name evidence="5" type="ORF">EUX98_g9303</name>
</gene>
<comment type="caution">
    <text evidence="5">The sequence shown here is derived from an EMBL/GenBank/DDBJ whole genome shotgun (WGS) entry which is preliminary data.</text>
</comment>
<comment type="subcellular location">
    <subcellularLocation>
        <location evidence="1">Cell membrane</location>
        <topology evidence="1">Lipid-anchor</topology>
        <orientation evidence="1">Cytoplasmic side</orientation>
    </subcellularLocation>
</comment>
<evidence type="ECO:0000256" key="1">
    <source>
        <dbReference type="ARBA" id="ARBA00004342"/>
    </source>
</evidence>
<dbReference type="GO" id="GO:0007165">
    <property type="term" value="P:signal transduction"/>
    <property type="evidence" value="ECO:0007669"/>
    <property type="project" value="InterPro"/>
</dbReference>
<dbReference type="PRINTS" id="PR00449">
    <property type="entry name" value="RASTRNSFRMNG"/>
</dbReference>